<dbReference type="AlphaFoldDB" id="A0A2P2JI42"/>
<dbReference type="EMBL" id="GGEC01012667">
    <property type="protein sequence ID" value="MBW93150.1"/>
    <property type="molecule type" value="Transcribed_RNA"/>
</dbReference>
<evidence type="ECO:0000313" key="1">
    <source>
        <dbReference type="EMBL" id="MBW93150.1"/>
    </source>
</evidence>
<name>A0A2P2JI42_RHIMU</name>
<organism evidence="1">
    <name type="scientific">Rhizophora mucronata</name>
    <name type="common">Asiatic mangrove</name>
    <dbReference type="NCBI Taxonomy" id="61149"/>
    <lineage>
        <taxon>Eukaryota</taxon>
        <taxon>Viridiplantae</taxon>
        <taxon>Streptophyta</taxon>
        <taxon>Embryophyta</taxon>
        <taxon>Tracheophyta</taxon>
        <taxon>Spermatophyta</taxon>
        <taxon>Magnoliopsida</taxon>
        <taxon>eudicotyledons</taxon>
        <taxon>Gunneridae</taxon>
        <taxon>Pentapetalae</taxon>
        <taxon>rosids</taxon>
        <taxon>fabids</taxon>
        <taxon>Malpighiales</taxon>
        <taxon>Rhizophoraceae</taxon>
        <taxon>Rhizophora</taxon>
    </lineage>
</organism>
<protein>
    <submittedName>
        <fullName evidence="1">Uncharacterized protein</fullName>
    </submittedName>
</protein>
<sequence length="41" mass="4931">MIKPRLTTYLCRTEILMSIKKSLLLDSDETVLFSRPFRWNN</sequence>
<accession>A0A2P2JI42</accession>
<proteinExistence type="predicted"/>
<reference evidence="1" key="1">
    <citation type="submission" date="2018-02" db="EMBL/GenBank/DDBJ databases">
        <title>Rhizophora mucronata_Transcriptome.</title>
        <authorList>
            <person name="Meera S.P."/>
            <person name="Sreeshan A."/>
            <person name="Augustine A."/>
        </authorList>
    </citation>
    <scope>NUCLEOTIDE SEQUENCE</scope>
    <source>
        <tissue evidence="1">Leaf</tissue>
    </source>
</reference>